<dbReference type="InterPro" id="IPR027417">
    <property type="entry name" value="P-loop_NTPase"/>
</dbReference>
<evidence type="ECO:0000259" key="4">
    <source>
        <dbReference type="PROSITE" id="PS51206"/>
    </source>
</evidence>
<comment type="caution">
    <text evidence="5">The sequence shown here is derived from an EMBL/GenBank/DDBJ whole genome shotgun (WGS) entry which is preliminary data.</text>
</comment>
<keyword evidence="6" id="KW-1185">Reference proteome</keyword>
<dbReference type="NCBIfam" id="TIGR01613">
    <property type="entry name" value="primase_Cterm"/>
    <property type="match status" value="1"/>
</dbReference>
<name>A0A087S125_9ARCH</name>
<dbReference type="GO" id="GO:0016787">
    <property type="term" value="F:hydrolase activity"/>
    <property type="evidence" value="ECO:0007669"/>
    <property type="project" value="UniProtKB-KW"/>
</dbReference>
<keyword evidence="1" id="KW-0547">Nucleotide-binding</keyword>
<dbReference type="InterPro" id="IPR051620">
    <property type="entry name" value="ORF904-like_C"/>
</dbReference>
<evidence type="ECO:0000256" key="3">
    <source>
        <dbReference type="ARBA" id="ARBA00022840"/>
    </source>
</evidence>
<dbReference type="PROSITE" id="PS51206">
    <property type="entry name" value="SF3_HELICASE_1"/>
    <property type="match status" value="1"/>
</dbReference>
<dbReference type="InterPro" id="IPR014818">
    <property type="entry name" value="Phage/plasmid_primase_P4_C"/>
</dbReference>
<dbReference type="GO" id="GO:0005524">
    <property type="term" value="F:ATP binding"/>
    <property type="evidence" value="ECO:0007669"/>
    <property type="project" value="UniProtKB-KW"/>
</dbReference>
<protein>
    <submittedName>
        <fullName evidence="5">Phage-plasmid primase protein</fullName>
    </submittedName>
</protein>
<evidence type="ECO:0000256" key="1">
    <source>
        <dbReference type="ARBA" id="ARBA00022741"/>
    </source>
</evidence>
<dbReference type="InterPro" id="IPR006500">
    <property type="entry name" value="Helicase_put_C_phage/plasmid"/>
</dbReference>
<gene>
    <name evidence="5" type="ORF">AAA799P11_00753</name>
</gene>
<dbReference type="InterPro" id="IPR014015">
    <property type="entry name" value="Helicase_SF3_DNA-vir"/>
</dbReference>
<dbReference type="Gene3D" id="3.40.50.300">
    <property type="entry name" value="P-loop containing nucleotide triphosphate hydrolases"/>
    <property type="match status" value="1"/>
</dbReference>
<dbReference type="Proteomes" id="UP000029387">
    <property type="component" value="Unassembled WGS sequence"/>
</dbReference>
<feature type="domain" description="SF3 helicase" evidence="4">
    <location>
        <begin position="288"/>
        <end position="465"/>
    </location>
</feature>
<dbReference type="PANTHER" id="PTHR35372">
    <property type="entry name" value="ATP BINDING PROTEIN-RELATED"/>
    <property type="match status" value="1"/>
</dbReference>
<dbReference type="InterPro" id="IPR045455">
    <property type="entry name" value="NrS-1_pol-like_helicase"/>
</dbReference>
<dbReference type="EMBL" id="JOSZ01000008">
    <property type="protein sequence ID" value="KFM19429.1"/>
    <property type="molecule type" value="Genomic_DNA"/>
</dbReference>
<dbReference type="Pfam" id="PF19263">
    <property type="entry name" value="DUF5906"/>
    <property type="match status" value="1"/>
</dbReference>
<keyword evidence="3" id="KW-0067">ATP-binding</keyword>
<evidence type="ECO:0000313" key="5">
    <source>
        <dbReference type="EMBL" id="KFM19429.1"/>
    </source>
</evidence>
<keyword evidence="2" id="KW-0378">Hydrolase</keyword>
<dbReference type="PANTHER" id="PTHR35372:SF2">
    <property type="entry name" value="SF3 HELICASE DOMAIN-CONTAINING PROTEIN"/>
    <property type="match status" value="1"/>
</dbReference>
<dbReference type="SUPFAM" id="SSF52540">
    <property type="entry name" value="P-loop containing nucleoside triphosphate hydrolases"/>
    <property type="match status" value="1"/>
</dbReference>
<dbReference type="AlphaFoldDB" id="A0A087S125"/>
<reference evidence="5 6" key="1">
    <citation type="submission" date="2014-06" db="EMBL/GenBank/DDBJ databases">
        <authorList>
            <person name="Ngugi D.K."/>
            <person name="Blom J."/>
            <person name="Alam I."/>
            <person name="Rashid M."/>
            <person name="Baalawi W."/>
            <person name="Zhang G."/>
            <person name="Hikmawan T."/>
            <person name="Guan Y."/>
            <person name="Antunes A."/>
            <person name="Siam R."/>
            <person name="El-Dorry H."/>
            <person name="Bajic V."/>
            <person name="Stingl U."/>
        </authorList>
    </citation>
    <scope>NUCLEOTIDE SEQUENCE [LARGE SCALE GENOMIC DNA]</scope>
    <source>
        <strain evidence="5">SCGC AAA799-P11</strain>
    </source>
</reference>
<dbReference type="Pfam" id="PF08706">
    <property type="entry name" value="D5_N"/>
    <property type="match status" value="1"/>
</dbReference>
<evidence type="ECO:0000256" key="2">
    <source>
        <dbReference type="ARBA" id="ARBA00022801"/>
    </source>
</evidence>
<accession>A0A087S125</accession>
<organism evidence="5 6">
    <name type="scientific">Marine Group I thaumarchaeote SCGC AAA799-P11</name>
    <dbReference type="NCBI Taxonomy" id="1502295"/>
    <lineage>
        <taxon>Archaea</taxon>
        <taxon>Nitrososphaerota</taxon>
        <taxon>Marine Group I</taxon>
    </lineage>
</organism>
<sequence>MMETPSAKSDRIKQWILENVDLQSVLDENKSDFDYREFDLTYEEARNILTRALVDYQLRMRFKKKNHDTDNETLQKQFIIKEHINERTQDLEEAAKNVRLDKIGIPQKQTPTNVSKEKWYQCTYCDFESKSFHAFKNCKSNKHEIISVFRDNVSWTWDTVAQKIMNEKSFVTLTKTDEILTFDGRIYSQSVAESYIRTRTDQLEPTQSKSFKNEVIDKIKTRTYKDFEIFNSRPDILTLENGILDLNQMKLSEHTPDNLTTLLLPLEYKKPQFEIKEETIFEDIEKNLNETLFWKFLKSSFTLDENFEKKSFEAALEIIASVFVKQQIDAKAVINLGKGENGKSVFLSYIESLVGNENKSNIQLQQLSEDKFLPSQLKDKLVNIFADLENNELRKAGLIKAIITNEGITGQEKHGRPFTFNPFCKLIFSCNRFPKVFDQSQGFFRRWIILHWNRNFENDPQRDEHLLQKLVSNKEEKNKVFSTLIHLSRQLYQRGKFSHSKDWKTIQKEWNANADPISDFVEHYTKDSDSNTRVREMHAWYKEIMYQKGENPLGIGQFGKIFREYYDQSVNHDVRIWLGVEPKKPIQEKMKEFDE</sequence>
<evidence type="ECO:0000313" key="6">
    <source>
        <dbReference type="Proteomes" id="UP000029387"/>
    </source>
</evidence>
<proteinExistence type="predicted"/>